<protein>
    <submittedName>
        <fullName evidence="2">Uncharacterized protein</fullName>
    </submittedName>
</protein>
<dbReference type="EMBL" id="BGPR01008698">
    <property type="protein sequence ID" value="GBN35457.1"/>
    <property type="molecule type" value="Genomic_DNA"/>
</dbReference>
<feature type="compositionally biased region" description="Polar residues" evidence="1">
    <location>
        <begin position="299"/>
        <end position="319"/>
    </location>
</feature>
<feature type="compositionally biased region" description="Polar residues" evidence="1">
    <location>
        <begin position="348"/>
        <end position="358"/>
    </location>
</feature>
<keyword evidence="3" id="KW-1185">Reference proteome</keyword>
<evidence type="ECO:0000256" key="1">
    <source>
        <dbReference type="SAM" id="MobiDB-lite"/>
    </source>
</evidence>
<reference evidence="2 3" key="1">
    <citation type="journal article" date="2019" name="Sci. Rep.">
        <title>Orb-weaving spider Araneus ventricosus genome elucidates the spidroin gene catalogue.</title>
        <authorList>
            <person name="Kono N."/>
            <person name="Nakamura H."/>
            <person name="Ohtoshi R."/>
            <person name="Moran D.A.P."/>
            <person name="Shinohara A."/>
            <person name="Yoshida Y."/>
            <person name="Fujiwara M."/>
            <person name="Mori M."/>
            <person name="Tomita M."/>
            <person name="Arakawa K."/>
        </authorList>
    </citation>
    <scope>NUCLEOTIDE SEQUENCE [LARGE SCALE GENOMIC DNA]</scope>
</reference>
<feature type="compositionally biased region" description="Low complexity" evidence="1">
    <location>
        <begin position="14"/>
        <end position="29"/>
    </location>
</feature>
<feature type="region of interest" description="Disordered" evidence="1">
    <location>
        <begin position="1"/>
        <end position="409"/>
    </location>
</feature>
<evidence type="ECO:0000313" key="3">
    <source>
        <dbReference type="Proteomes" id="UP000499080"/>
    </source>
</evidence>
<proteinExistence type="predicted"/>
<name>A0A4Y2NBE1_ARAVE</name>
<dbReference type="AlphaFoldDB" id="A0A4Y2NBE1"/>
<organism evidence="2 3">
    <name type="scientific">Araneus ventricosus</name>
    <name type="common">Orbweaver spider</name>
    <name type="synonym">Epeira ventricosa</name>
    <dbReference type="NCBI Taxonomy" id="182803"/>
    <lineage>
        <taxon>Eukaryota</taxon>
        <taxon>Metazoa</taxon>
        <taxon>Ecdysozoa</taxon>
        <taxon>Arthropoda</taxon>
        <taxon>Chelicerata</taxon>
        <taxon>Arachnida</taxon>
        <taxon>Araneae</taxon>
        <taxon>Araneomorphae</taxon>
        <taxon>Entelegynae</taxon>
        <taxon>Araneoidea</taxon>
        <taxon>Araneidae</taxon>
        <taxon>Araneus</taxon>
    </lineage>
</organism>
<feature type="compositionally biased region" description="Basic and acidic residues" evidence="1">
    <location>
        <begin position="47"/>
        <end position="58"/>
    </location>
</feature>
<feature type="compositionally biased region" description="Polar residues" evidence="1">
    <location>
        <begin position="36"/>
        <end position="46"/>
    </location>
</feature>
<feature type="compositionally biased region" description="Basic and acidic residues" evidence="1">
    <location>
        <begin position="289"/>
        <end position="298"/>
    </location>
</feature>
<feature type="compositionally biased region" description="Basic and acidic residues" evidence="1">
    <location>
        <begin position="129"/>
        <end position="147"/>
    </location>
</feature>
<sequence>MSDARKGKNKKGKSGSNSESSTPQSSPQSGEDEKQQLLQSGAYGSSDSRKSRSAEKTKAPRTSPGKLSPYGSPSATSSRNSPQYGHSSETDLDVSDQEGGTCGQRASRNPLELLKEVLSRKTKSPNRSSDPDCSCKDKKNHQPECSKLKNIASDAEGKSTKISAKESKPQSSYASQIIAKRTEGRTQSSTSPDPRVVESFGEATEKQPLLQSGAHGSSCSRESRSTYKTKRDSRRTGLGKRVPYSSLEKSPERSEDYQSSPSKKSRSSPWGYLTTLPRNLSSDTEDSCDDKTDQESGTKGKSPNRSQTRSEAYSSSSSPFCLKKNKRRDASNVSPENSRRSKSSSTSDANVESKSTKISAKDKGNRSNKSKSNAAASSIPMDYDPQEGTSRGPAIFERIGGHSSGDDMEIEDDSEDFIPIIEEQRGSRHRTKSCKSCLRPLEPVTTRERSPRRFNFRDLRIQLGKLEWSWLDELRRPRNANAERRPTAHHPDENERGLLRRVETIRHASSGVRNQSLSPGLLRRCNCQGAEEGRRVIVHEIGCPYICELRRRKRRKKCRQDVQPEWDPKDD</sequence>
<evidence type="ECO:0000313" key="2">
    <source>
        <dbReference type="EMBL" id="GBN35457.1"/>
    </source>
</evidence>
<comment type="caution">
    <text evidence="2">The sequence shown here is derived from an EMBL/GenBank/DDBJ whole genome shotgun (WGS) entry which is preliminary data.</text>
</comment>
<gene>
    <name evidence="2" type="ORF">AVEN_186910_1</name>
</gene>
<dbReference type="Proteomes" id="UP000499080">
    <property type="component" value="Unassembled WGS sequence"/>
</dbReference>
<accession>A0A4Y2NBE1</accession>
<feature type="compositionally biased region" description="Polar residues" evidence="1">
    <location>
        <begin position="71"/>
        <end position="87"/>
    </location>
</feature>
<feature type="compositionally biased region" description="Basic and acidic residues" evidence="1">
    <location>
        <begin position="155"/>
        <end position="168"/>
    </location>
</feature>